<dbReference type="PANTHER" id="PTHR38438:SF1">
    <property type="entry name" value="RIBOFLAVIN TRANSPORTER RIBU"/>
    <property type="match status" value="1"/>
</dbReference>
<evidence type="ECO:0000256" key="7">
    <source>
        <dbReference type="ARBA" id="ARBA00023136"/>
    </source>
</evidence>
<sequence length="177" mass="18643">MKTQQLAVVGMLAAVAYLLMSVVKFPIIPGAPFLRYDPSDAAGLIAGILYGPAAGVAVVAIKDLLFLARNPYGILADFLAAATFVGVTSWVYLRRSGTPPSRLLSAATAGIAARVLLMIPVNFIILRLQFGMSPERVAGLLLPAIVPFNALKSIMNAALAFVIAMPLVRRGIPRAAL</sequence>
<dbReference type="InterPro" id="IPR025720">
    <property type="entry name" value="RibU"/>
</dbReference>
<dbReference type="PANTHER" id="PTHR38438">
    <property type="entry name" value="RIBOFLAVIN TRANSPORTER RIBU"/>
    <property type="match status" value="1"/>
</dbReference>
<comment type="similarity">
    <text evidence="2 8">Belongs to the prokaryotic riboflavin transporter (P-RFT) (TC 2.A.87) family.</text>
</comment>
<dbReference type="Proteomes" id="UP000318661">
    <property type="component" value="Unassembled WGS sequence"/>
</dbReference>
<dbReference type="AlphaFoldDB" id="A0A537LGD5"/>
<evidence type="ECO:0000256" key="2">
    <source>
        <dbReference type="ARBA" id="ARBA00005540"/>
    </source>
</evidence>
<evidence type="ECO:0000313" key="11">
    <source>
        <dbReference type="Proteomes" id="UP000318661"/>
    </source>
</evidence>
<organism evidence="10 11">
    <name type="scientific">Candidatus Segetimicrobium genomatis</name>
    <dbReference type="NCBI Taxonomy" id="2569760"/>
    <lineage>
        <taxon>Bacteria</taxon>
        <taxon>Bacillati</taxon>
        <taxon>Candidatus Sysuimicrobiota</taxon>
        <taxon>Candidatus Sysuimicrobiia</taxon>
        <taxon>Candidatus Sysuimicrobiales</taxon>
        <taxon>Candidatus Segetimicrobiaceae</taxon>
        <taxon>Candidatus Segetimicrobium</taxon>
    </lineage>
</organism>
<protein>
    <recommendedName>
        <fullName evidence="8">Riboflavin transporter</fullName>
    </recommendedName>
</protein>
<feature type="transmembrane region" description="Helical" evidence="9">
    <location>
        <begin position="105"/>
        <end position="125"/>
    </location>
</feature>
<feature type="transmembrane region" description="Helical" evidence="9">
    <location>
        <begin position="41"/>
        <end position="61"/>
    </location>
</feature>
<feature type="transmembrane region" description="Helical" evidence="9">
    <location>
        <begin position="6"/>
        <end position="29"/>
    </location>
</feature>
<feature type="transmembrane region" description="Helical" evidence="9">
    <location>
        <begin position="145"/>
        <end position="168"/>
    </location>
</feature>
<keyword evidence="4 8" id="KW-1003">Cell membrane</keyword>
<keyword evidence="7 8" id="KW-0472">Membrane</keyword>
<evidence type="ECO:0000256" key="8">
    <source>
        <dbReference type="PIRNR" id="PIRNR037778"/>
    </source>
</evidence>
<dbReference type="GO" id="GO:0005886">
    <property type="term" value="C:plasma membrane"/>
    <property type="evidence" value="ECO:0007669"/>
    <property type="project" value="UniProtKB-SubCell"/>
</dbReference>
<proteinExistence type="inferred from homology"/>
<feature type="transmembrane region" description="Helical" evidence="9">
    <location>
        <begin position="73"/>
        <end position="93"/>
    </location>
</feature>
<keyword evidence="6 9" id="KW-1133">Transmembrane helix</keyword>
<evidence type="ECO:0000256" key="9">
    <source>
        <dbReference type="SAM" id="Phobius"/>
    </source>
</evidence>
<evidence type="ECO:0000256" key="1">
    <source>
        <dbReference type="ARBA" id="ARBA00004651"/>
    </source>
</evidence>
<evidence type="ECO:0000256" key="6">
    <source>
        <dbReference type="ARBA" id="ARBA00022989"/>
    </source>
</evidence>
<evidence type="ECO:0000256" key="4">
    <source>
        <dbReference type="ARBA" id="ARBA00022475"/>
    </source>
</evidence>
<dbReference type="Gene3D" id="1.10.1760.20">
    <property type="match status" value="1"/>
</dbReference>
<dbReference type="EMBL" id="VBAJ01000201">
    <property type="protein sequence ID" value="TMJ07026.1"/>
    <property type="molecule type" value="Genomic_DNA"/>
</dbReference>
<evidence type="ECO:0000256" key="5">
    <source>
        <dbReference type="ARBA" id="ARBA00022692"/>
    </source>
</evidence>
<evidence type="ECO:0000256" key="3">
    <source>
        <dbReference type="ARBA" id="ARBA00022448"/>
    </source>
</evidence>
<dbReference type="Pfam" id="PF12822">
    <property type="entry name" value="ECF_trnsprt"/>
    <property type="match status" value="1"/>
</dbReference>
<dbReference type="InterPro" id="IPR024529">
    <property type="entry name" value="ECF_trnsprt_substrate-spec"/>
</dbReference>
<comment type="subcellular location">
    <subcellularLocation>
        <location evidence="1">Cell membrane</location>
        <topology evidence="1">Multi-pass membrane protein</topology>
    </subcellularLocation>
</comment>
<comment type="caution">
    <text evidence="10">The sequence shown here is derived from an EMBL/GenBank/DDBJ whole genome shotgun (WGS) entry which is preliminary data.</text>
</comment>
<dbReference type="PIRSF" id="PIRSF037778">
    <property type="entry name" value="UCP037778_transp_RibU"/>
    <property type="match status" value="1"/>
</dbReference>
<name>A0A537LGD5_9BACT</name>
<reference evidence="10 11" key="1">
    <citation type="journal article" date="2019" name="Nat. Microbiol.">
        <title>Mediterranean grassland soil C-N compound turnover is dependent on rainfall and depth, and is mediated by genomically divergent microorganisms.</title>
        <authorList>
            <person name="Diamond S."/>
            <person name="Andeer P.F."/>
            <person name="Li Z."/>
            <person name="Crits-Christoph A."/>
            <person name="Burstein D."/>
            <person name="Anantharaman K."/>
            <person name="Lane K.R."/>
            <person name="Thomas B.C."/>
            <person name="Pan C."/>
            <person name="Northen T.R."/>
            <person name="Banfield J.F."/>
        </authorList>
    </citation>
    <scope>NUCLEOTIDE SEQUENCE [LARGE SCALE GENOMIC DNA]</scope>
    <source>
        <strain evidence="10">NP_2</strain>
    </source>
</reference>
<accession>A0A537LGD5</accession>
<keyword evidence="3 8" id="KW-0813">Transport</keyword>
<keyword evidence="5 9" id="KW-0812">Transmembrane</keyword>
<gene>
    <name evidence="10" type="ORF">E6G99_08055</name>
</gene>
<dbReference type="GO" id="GO:0032217">
    <property type="term" value="F:riboflavin transmembrane transporter activity"/>
    <property type="evidence" value="ECO:0007669"/>
    <property type="project" value="UniProtKB-UniRule"/>
</dbReference>
<comment type="function">
    <text evidence="8">Probably a riboflavin-binding protein that interacts with the energy-coupling factor (ECF) ABC-transporter complex.</text>
</comment>
<evidence type="ECO:0000313" key="10">
    <source>
        <dbReference type="EMBL" id="TMJ07026.1"/>
    </source>
</evidence>